<feature type="coiled-coil region" evidence="1">
    <location>
        <begin position="461"/>
        <end position="488"/>
    </location>
</feature>
<dbReference type="RefSeq" id="WP_211951671.1">
    <property type="nucleotide sequence ID" value="NZ_CAJPVI010000002.1"/>
</dbReference>
<protein>
    <recommendedName>
        <fullName evidence="3">DUF802 domain-containing protein</fullName>
    </recommendedName>
</protein>
<organism evidence="4 5">
    <name type="scientific">Cupriavidus numazuensis</name>
    <dbReference type="NCBI Taxonomy" id="221992"/>
    <lineage>
        <taxon>Bacteria</taxon>
        <taxon>Pseudomonadati</taxon>
        <taxon>Pseudomonadota</taxon>
        <taxon>Betaproteobacteria</taxon>
        <taxon>Burkholderiales</taxon>
        <taxon>Burkholderiaceae</taxon>
        <taxon>Cupriavidus</taxon>
    </lineage>
</organism>
<dbReference type="InterPro" id="IPR008520">
    <property type="entry name" value="DUF802"/>
</dbReference>
<dbReference type="Proteomes" id="UP000672657">
    <property type="component" value="Unassembled WGS sequence"/>
</dbReference>
<dbReference type="InterPro" id="IPR016024">
    <property type="entry name" value="ARM-type_fold"/>
</dbReference>
<feature type="transmembrane region" description="Helical" evidence="2">
    <location>
        <begin position="31"/>
        <end position="48"/>
    </location>
</feature>
<dbReference type="Gene3D" id="1.25.10.10">
    <property type="entry name" value="Leucine-rich Repeat Variant"/>
    <property type="match status" value="1"/>
</dbReference>
<keyword evidence="2" id="KW-0472">Membrane</keyword>
<dbReference type="EMBL" id="CAJPVI010000002">
    <property type="protein sequence ID" value="CAG2131645.1"/>
    <property type="molecule type" value="Genomic_DNA"/>
</dbReference>
<keyword evidence="5" id="KW-1185">Reference proteome</keyword>
<keyword evidence="2" id="KW-0812">Transmembrane</keyword>
<dbReference type="Pfam" id="PF05650">
    <property type="entry name" value="DUF802"/>
    <property type="match status" value="2"/>
</dbReference>
<evidence type="ECO:0000313" key="4">
    <source>
        <dbReference type="EMBL" id="CAG2131645.1"/>
    </source>
</evidence>
<proteinExistence type="predicted"/>
<evidence type="ECO:0000256" key="1">
    <source>
        <dbReference type="SAM" id="Coils"/>
    </source>
</evidence>
<dbReference type="InterPro" id="IPR011989">
    <property type="entry name" value="ARM-like"/>
</dbReference>
<evidence type="ECO:0000313" key="5">
    <source>
        <dbReference type="Proteomes" id="UP000672657"/>
    </source>
</evidence>
<sequence length="1132" mass="120268">MTRPITHIVVFLAGLAVVGWISAGYAGTNALALAVTLLIGGFYLAGAFELKRYRQATSSLAQAIAGLSESPASLAGWIEPLHPSLRNAVRLRVEGERTALPGPALTPYLVGLLVLLGMFGTFLGMVATLRGTGIALEGAADLDAIRASLAAPVKGLGFAFGTSVAGVATSAMLGLLSALCRRERIETAQALDARIATTLRPFSRTHQREEAFRLLQRQADVMPTLVDRLQAMMTTMEQQHQAMSDRLAASQAVFHDRTDAAYGRLADAVQQSLTQSIADSTRTASAAIQPAVEATMAGIARETAALHTTVTDAVKLQLDGLSTRFEGTTATVADLWQQALAGHQRTTEAQASDLRATLDGFAQTFDQRSAGLVESVATRLDATAGSAAEAWNDALARQASLGEKMAGDNRQAVANAAAAFEQQAASLVQAVARTHADLKQQLSAQDAQRLQAWTDTLGAVAATLRSDLEQASARAASHQQETAAALAQTARDISAEARTHAGSTIAEIDRLVQAAEHAPKAAVALQEELASRDQQRLTAWTEALAGMAAVLRAQMEQANAAAAGHQQQITETLAQTARDMSAEARTHASTTIAEIDRLVQAAELAPKAAVALQEELASRDQQRFTAWTEALAALAATLRAQMEQAGTNAAEQQQQITETLAQTARDMSAEARTHASTTIAEIERLVQAAELAPKAAVALQEELASRDQQRLTAWTEALAAMAAALRAQMEQANASAAGHQQQITETLAQTARDMSAEARTHASTTIAEIDRLVQAAELAPKAAVALQEELASRDQQRFTAWTEALTGMAATLRAQMEQAGEQSSDRHQAITEALAQTARDISTEARTHASSTIAEIDRLVQAAELAPKAAVALQAEIAAREEQRMAAWTETLGAMASSLRQEWEQTTAQTVSRQQDICDTLAQTTRDISAQTQAQASHTITEVSRLVQAATEAPKAAAEVIAELRQKLTDSMARDNAMLEERGRLLETLGTLLDAVNHASTEQRLAVDSLVTTTAGLLDRVGTRFHEQVESETGKLATVAAQVTGSAVEVASLGEALGVAVQVFSESNDKLMAHLERIETALDKSMTRSDEQLAYYVAQAREVVDLSMRSQKQVLEDLQQLAGQQASNAEAA</sequence>
<feature type="transmembrane region" description="Helical" evidence="2">
    <location>
        <begin position="7"/>
        <end position="25"/>
    </location>
</feature>
<gene>
    <name evidence="4" type="ORF">LMG26411_00436</name>
</gene>
<reference evidence="4 5" key="1">
    <citation type="submission" date="2021-03" db="EMBL/GenBank/DDBJ databases">
        <authorList>
            <person name="Peeters C."/>
        </authorList>
    </citation>
    <scope>NUCLEOTIDE SEQUENCE [LARGE SCALE GENOMIC DNA]</scope>
    <source>
        <strain evidence="4 5">LMG 26411</strain>
    </source>
</reference>
<keyword evidence="1" id="KW-0175">Coiled coil</keyword>
<feature type="transmembrane region" description="Helical" evidence="2">
    <location>
        <begin position="108"/>
        <end position="129"/>
    </location>
</feature>
<comment type="caution">
    <text evidence="4">The sequence shown here is derived from an EMBL/GenBank/DDBJ whole genome shotgun (WGS) entry which is preliminary data.</text>
</comment>
<evidence type="ECO:0000259" key="3">
    <source>
        <dbReference type="Pfam" id="PF05650"/>
    </source>
</evidence>
<feature type="domain" description="DUF802" evidence="3">
    <location>
        <begin position="321"/>
        <end position="373"/>
    </location>
</feature>
<evidence type="ECO:0000256" key="2">
    <source>
        <dbReference type="SAM" id="Phobius"/>
    </source>
</evidence>
<dbReference type="SUPFAM" id="SSF48371">
    <property type="entry name" value="ARM repeat"/>
    <property type="match status" value="1"/>
</dbReference>
<feature type="domain" description="DUF802" evidence="3">
    <location>
        <begin position="376"/>
        <end position="428"/>
    </location>
</feature>
<feature type="coiled-coil region" evidence="1">
    <location>
        <begin position="548"/>
        <end position="575"/>
    </location>
</feature>
<keyword evidence="2" id="KW-1133">Transmembrane helix</keyword>
<accession>A0ABM8TAN0</accession>
<name>A0ABM8TAN0_9BURK</name>